<reference evidence="2" key="1">
    <citation type="submission" date="2021-03" db="EMBL/GenBank/DDBJ databases">
        <authorList>
            <person name="Bekaert M."/>
        </authorList>
    </citation>
    <scope>NUCLEOTIDE SEQUENCE</scope>
</reference>
<proteinExistence type="predicted"/>
<organism evidence="2 3">
    <name type="scientific">Mytilus edulis</name>
    <name type="common">Blue mussel</name>
    <dbReference type="NCBI Taxonomy" id="6550"/>
    <lineage>
        <taxon>Eukaryota</taxon>
        <taxon>Metazoa</taxon>
        <taxon>Spiralia</taxon>
        <taxon>Lophotrochozoa</taxon>
        <taxon>Mollusca</taxon>
        <taxon>Bivalvia</taxon>
        <taxon>Autobranchia</taxon>
        <taxon>Pteriomorphia</taxon>
        <taxon>Mytilida</taxon>
        <taxon>Mytiloidea</taxon>
        <taxon>Mytilidae</taxon>
        <taxon>Mytilinae</taxon>
        <taxon>Mytilus</taxon>
    </lineage>
</organism>
<sequence length="478" mass="53143">MATRRKSASRVQTETLDDQNPSNWTSSQLKAALSKIGIKITGNLSNSSLRRLYLDNQTKNSSATIDNSDNLAERNTVSDGNYSLNVSDATIRDPIDINTSDRDVHSTPISTVQQEIATPSTSYAHAIPQLPPTAASAHATINNNNQNVNMQNLLMNTIQLCQQSMQQMNKQGEQIQPSFNLSTALGHGSTSLGIAPSFNSTIPVYSTNSSTPGKFGFPASSFSAVDMVSPELRNDIITGKDVNLNILLIPNYEHSTMKKNKESDVRLQRNLSMDEFVIAFGRYKRIMGTAFPNRNEELDLYLAHIIETANIWPDCFYEYHKMFSAKCAVMLIQHNIKIDWSKGDSDLRNMVCAGSKINTCRKCHSTTHSTVMCSVQQQNFQPQRNSNSSRNTPDSLGRDVIFVDGLPVCNNFNGFKGCTKPYCKYVHACKTCKSKTHGKATCQNYKEGYQHNDQNSVKASSKSQPKNDYLLTLQPLHL</sequence>
<comment type="caution">
    <text evidence="2">The sequence shown here is derived from an EMBL/GenBank/DDBJ whole genome shotgun (WGS) entry which is preliminary data.</text>
</comment>
<accession>A0A8S3R1L5</accession>
<dbReference type="OrthoDB" id="8959254at2759"/>
<feature type="compositionally biased region" description="Polar residues" evidence="1">
    <location>
        <begin position="9"/>
        <end position="23"/>
    </location>
</feature>
<keyword evidence="3" id="KW-1185">Reference proteome</keyword>
<dbReference type="Proteomes" id="UP000683360">
    <property type="component" value="Unassembled WGS sequence"/>
</dbReference>
<evidence type="ECO:0000313" key="3">
    <source>
        <dbReference type="Proteomes" id="UP000683360"/>
    </source>
</evidence>
<protein>
    <submittedName>
        <fullName evidence="2">Uncharacterized protein</fullName>
    </submittedName>
</protein>
<dbReference type="EMBL" id="CAJPWZ010000907">
    <property type="protein sequence ID" value="CAG2202979.1"/>
    <property type="molecule type" value="Genomic_DNA"/>
</dbReference>
<evidence type="ECO:0000313" key="2">
    <source>
        <dbReference type="EMBL" id="CAG2202979.1"/>
    </source>
</evidence>
<feature type="region of interest" description="Disordered" evidence="1">
    <location>
        <begin position="1"/>
        <end position="23"/>
    </location>
</feature>
<gene>
    <name evidence="2" type="ORF">MEDL_17524</name>
</gene>
<evidence type="ECO:0000256" key="1">
    <source>
        <dbReference type="SAM" id="MobiDB-lite"/>
    </source>
</evidence>
<dbReference type="AlphaFoldDB" id="A0A8S3R1L5"/>
<name>A0A8S3R1L5_MYTED</name>